<dbReference type="SUPFAM" id="SSF103481">
    <property type="entry name" value="Multidrug resistance efflux transporter EmrE"/>
    <property type="match status" value="2"/>
</dbReference>
<feature type="domain" description="EamA" evidence="7">
    <location>
        <begin position="5"/>
        <end position="133"/>
    </location>
</feature>
<keyword evidence="9" id="KW-1185">Reference proteome</keyword>
<dbReference type="InterPro" id="IPR050638">
    <property type="entry name" value="AA-Vitamin_Transporters"/>
</dbReference>
<evidence type="ECO:0000256" key="3">
    <source>
        <dbReference type="ARBA" id="ARBA00022692"/>
    </source>
</evidence>
<comment type="similarity">
    <text evidence="2">Belongs to the EamA transporter family.</text>
</comment>
<dbReference type="PANTHER" id="PTHR32322">
    <property type="entry name" value="INNER MEMBRANE TRANSPORTER"/>
    <property type="match status" value="1"/>
</dbReference>
<protein>
    <submittedName>
        <fullName evidence="8">DMT family transporter</fullName>
    </submittedName>
</protein>
<proteinExistence type="inferred from homology"/>
<dbReference type="Proteomes" id="UP001341444">
    <property type="component" value="Unassembled WGS sequence"/>
</dbReference>
<evidence type="ECO:0000313" key="9">
    <source>
        <dbReference type="Proteomes" id="UP001341444"/>
    </source>
</evidence>
<feature type="domain" description="EamA" evidence="7">
    <location>
        <begin position="147"/>
        <end position="285"/>
    </location>
</feature>
<name>A0ABU6MH91_9BACI</name>
<feature type="transmembrane region" description="Helical" evidence="6">
    <location>
        <begin position="174"/>
        <end position="196"/>
    </location>
</feature>
<feature type="transmembrane region" description="Helical" evidence="6">
    <location>
        <begin position="62"/>
        <end position="80"/>
    </location>
</feature>
<evidence type="ECO:0000256" key="5">
    <source>
        <dbReference type="ARBA" id="ARBA00023136"/>
    </source>
</evidence>
<evidence type="ECO:0000256" key="6">
    <source>
        <dbReference type="SAM" id="Phobius"/>
    </source>
</evidence>
<feature type="transmembrane region" description="Helical" evidence="6">
    <location>
        <begin position="266"/>
        <end position="284"/>
    </location>
</feature>
<keyword evidence="3 6" id="KW-0812">Transmembrane</keyword>
<feature type="transmembrane region" description="Helical" evidence="6">
    <location>
        <begin position="208"/>
        <end position="230"/>
    </location>
</feature>
<comment type="caution">
    <text evidence="8">The sequence shown here is derived from an EMBL/GenBank/DDBJ whole genome shotgun (WGS) entry which is preliminary data.</text>
</comment>
<keyword evidence="4 6" id="KW-1133">Transmembrane helix</keyword>
<feature type="transmembrane region" description="Helical" evidence="6">
    <location>
        <begin position="7"/>
        <end position="24"/>
    </location>
</feature>
<feature type="transmembrane region" description="Helical" evidence="6">
    <location>
        <begin position="145"/>
        <end position="162"/>
    </location>
</feature>
<dbReference type="Gene3D" id="1.10.3730.20">
    <property type="match status" value="1"/>
</dbReference>
<sequence length="298" mass="32468">MKLYSALIGLSLIWGFSFIFIKILTESAGVWGTVFLRCTAGSLLLLPFLLKKRKQIKRPLPWKHLVVVGLCNAGLPWGFISLSETQINTSTASVLNALTPIFSALIGFIFFSKHLGKKQWIGVILGFAGILVLMDFHIRSLLQEHFIGIGTMAVATLLYGFASQYTAKYLKETGVLVTTACSLIIGAITGLIGMALTGSFQLHLEENGLGIFLLSVIGLGCLGSGTAHLLYYYLMKQGSPEFATTVTYLIPVTAMIWAYCLMKEPISSHLIIGLLIIFAGIYFTSKSSQVKKVNNISS</sequence>
<keyword evidence="5 6" id="KW-0472">Membrane</keyword>
<feature type="transmembrane region" description="Helical" evidence="6">
    <location>
        <begin position="242"/>
        <end position="260"/>
    </location>
</feature>
<dbReference type="RefSeq" id="WP_066269730.1">
    <property type="nucleotide sequence ID" value="NZ_JARMAB010000016.1"/>
</dbReference>
<evidence type="ECO:0000256" key="2">
    <source>
        <dbReference type="ARBA" id="ARBA00007362"/>
    </source>
</evidence>
<organism evidence="8 9">
    <name type="scientific">Heyndrickxia acidicola</name>
    <dbReference type="NCBI Taxonomy" id="209389"/>
    <lineage>
        <taxon>Bacteria</taxon>
        <taxon>Bacillati</taxon>
        <taxon>Bacillota</taxon>
        <taxon>Bacilli</taxon>
        <taxon>Bacillales</taxon>
        <taxon>Bacillaceae</taxon>
        <taxon>Heyndrickxia</taxon>
    </lineage>
</organism>
<evidence type="ECO:0000256" key="4">
    <source>
        <dbReference type="ARBA" id="ARBA00022989"/>
    </source>
</evidence>
<dbReference type="Pfam" id="PF00892">
    <property type="entry name" value="EamA"/>
    <property type="match status" value="2"/>
</dbReference>
<evidence type="ECO:0000313" key="8">
    <source>
        <dbReference type="EMBL" id="MED1203799.1"/>
    </source>
</evidence>
<dbReference type="PANTHER" id="PTHR32322:SF2">
    <property type="entry name" value="EAMA DOMAIN-CONTAINING PROTEIN"/>
    <property type="match status" value="1"/>
</dbReference>
<evidence type="ECO:0000256" key="1">
    <source>
        <dbReference type="ARBA" id="ARBA00004127"/>
    </source>
</evidence>
<accession>A0ABU6MH91</accession>
<dbReference type="InterPro" id="IPR037185">
    <property type="entry name" value="EmrE-like"/>
</dbReference>
<feature type="transmembrane region" description="Helical" evidence="6">
    <location>
        <begin position="30"/>
        <end position="50"/>
    </location>
</feature>
<feature type="transmembrane region" description="Helical" evidence="6">
    <location>
        <begin position="120"/>
        <end position="139"/>
    </location>
</feature>
<reference evidence="8 9" key="1">
    <citation type="submission" date="2023-03" db="EMBL/GenBank/DDBJ databases">
        <title>Bacillus Genome Sequencing.</title>
        <authorList>
            <person name="Dunlap C."/>
        </authorList>
    </citation>
    <scope>NUCLEOTIDE SEQUENCE [LARGE SCALE GENOMIC DNA]</scope>
    <source>
        <strain evidence="8 9">B-23453</strain>
    </source>
</reference>
<dbReference type="InterPro" id="IPR000620">
    <property type="entry name" value="EamA_dom"/>
</dbReference>
<comment type="subcellular location">
    <subcellularLocation>
        <location evidence="1">Endomembrane system</location>
        <topology evidence="1">Multi-pass membrane protein</topology>
    </subcellularLocation>
</comment>
<gene>
    <name evidence="8" type="ORF">P4T90_12065</name>
</gene>
<feature type="transmembrane region" description="Helical" evidence="6">
    <location>
        <begin position="92"/>
        <end position="111"/>
    </location>
</feature>
<dbReference type="EMBL" id="JARMAB010000016">
    <property type="protein sequence ID" value="MED1203799.1"/>
    <property type="molecule type" value="Genomic_DNA"/>
</dbReference>
<evidence type="ECO:0000259" key="7">
    <source>
        <dbReference type="Pfam" id="PF00892"/>
    </source>
</evidence>